<evidence type="ECO:0000313" key="1">
    <source>
        <dbReference type="EMBL" id="KAF2266744.1"/>
    </source>
</evidence>
<dbReference type="OrthoDB" id="5855668at2759"/>
<name>A0A9P4N7L2_9PLEO</name>
<sequence length="140" mass="16210">MCSRCKVAKHCKVDRQRANWTLHKECKNVPAGKCIALYIDNHATLLYEARKIKIYSVGADAQDAEKPHFVWTRDRRDAREYLWFAKHNKLPMWSQVLVTPMAIVNKFIGLIKPDPDAIKLFATVIGITVFKTVGNDERRR</sequence>
<dbReference type="Proteomes" id="UP000800093">
    <property type="component" value="Unassembled WGS sequence"/>
</dbReference>
<organism evidence="1 2">
    <name type="scientific">Lojkania enalia</name>
    <dbReference type="NCBI Taxonomy" id="147567"/>
    <lineage>
        <taxon>Eukaryota</taxon>
        <taxon>Fungi</taxon>
        <taxon>Dikarya</taxon>
        <taxon>Ascomycota</taxon>
        <taxon>Pezizomycotina</taxon>
        <taxon>Dothideomycetes</taxon>
        <taxon>Pleosporomycetidae</taxon>
        <taxon>Pleosporales</taxon>
        <taxon>Pleosporales incertae sedis</taxon>
        <taxon>Lojkania</taxon>
    </lineage>
</organism>
<keyword evidence="2" id="KW-1185">Reference proteome</keyword>
<reference evidence="2" key="1">
    <citation type="journal article" date="2020" name="Stud. Mycol.">
        <title>101 Dothideomycetes genomes: A test case for predicting lifestyles and emergence of pathogens.</title>
        <authorList>
            <person name="Haridas S."/>
            <person name="Albert R."/>
            <person name="Binder M."/>
            <person name="Bloem J."/>
            <person name="LaButti K."/>
            <person name="Salamov A."/>
            <person name="Andreopoulos B."/>
            <person name="Baker S."/>
            <person name="Barry K."/>
            <person name="Bills G."/>
            <person name="Bluhm B."/>
            <person name="Cannon C."/>
            <person name="Castanera R."/>
            <person name="Culley D."/>
            <person name="Daum C."/>
            <person name="Ezra D."/>
            <person name="Gonzalez J."/>
            <person name="Henrissat B."/>
            <person name="Kuo A."/>
            <person name="Liang C."/>
            <person name="Lipzen A."/>
            <person name="Lutzoni F."/>
            <person name="Magnuson J."/>
            <person name="Mondo S."/>
            <person name="Nolan M."/>
            <person name="Ohm R."/>
            <person name="Pangilinan J."/>
            <person name="Park H.-J."/>
            <person name="Ramirez L."/>
            <person name="Alfaro M."/>
            <person name="Sun H."/>
            <person name="Tritt A."/>
            <person name="Yoshinaga Y."/>
            <person name="Zwiers L.-H."/>
            <person name="Turgeon B."/>
            <person name="Goodwin S."/>
            <person name="Spatafora J."/>
            <person name="Crous P."/>
            <person name="Grigoriev I."/>
        </authorList>
    </citation>
    <scope>NUCLEOTIDE SEQUENCE [LARGE SCALE GENOMIC DNA]</scope>
    <source>
        <strain evidence="2">CBS 304.66</strain>
    </source>
</reference>
<proteinExistence type="predicted"/>
<comment type="caution">
    <text evidence="1">The sequence shown here is derived from an EMBL/GenBank/DDBJ whole genome shotgun (WGS) entry which is preliminary data.</text>
</comment>
<dbReference type="EMBL" id="ML986596">
    <property type="protein sequence ID" value="KAF2266744.1"/>
    <property type="molecule type" value="Genomic_DNA"/>
</dbReference>
<protein>
    <submittedName>
        <fullName evidence="1">Uncharacterized protein</fullName>
    </submittedName>
</protein>
<evidence type="ECO:0000313" key="2">
    <source>
        <dbReference type="Proteomes" id="UP000800093"/>
    </source>
</evidence>
<dbReference type="AlphaFoldDB" id="A0A9P4N7L2"/>
<accession>A0A9P4N7L2</accession>
<gene>
    <name evidence="1" type="ORF">CC78DRAFT_578060</name>
</gene>